<organism evidence="5 6">
    <name type="scientific">Rothia santali</name>
    <dbReference type="NCBI Taxonomy" id="2949643"/>
    <lineage>
        <taxon>Bacteria</taxon>
        <taxon>Bacillati</taxon>
        <taxon>Actinomycetota</taxon>
        <taxon>Actinomycetes</taxon>
        <taxon>Micrococcales</taxon>
        <taxon>Micrococcaceae</taxon>
        <taxon>Rothia</taxon>
    </lineage>
</organism>
<dbReference type="InterPro" id="IPR011711">
    <property type="entry name" value="GntR_C"/>
</dbReference>
<evidence type="ECO:0000313" key="5">
    <source>
        <dbReference type="EMBL" id="MCP3426555.1"/>
    </source>
</evidence>
<dbReference type="Pfam" id="PF07729">
    <property type="entry name" value="FCD"/>
    <property type="match status" value="1"/>
</dbReference>
<evidence type="ECO:0000259" key="4">
    <source>
        <dbReference type="PROSITE" id="PS50949"/>
    </source>
</evidence>
<dbReference type="InterPro" id="IPR036388">
    <property type="entry name" value="WH-like_DNA-bd_sf"/>
</dbReference>
<dbReference type="InterPro" id="IPR000524">
    <property type="entry name" value="Tscrpt_reg_HTH_GntR"/>
</dbReference>
<dbReference type="Gene3D" id="1.20.120.530">
    <property type="entry name" value="GntR ligand-binding domain-like"/>
    <property type="match status" value="1"/>
</dbReference>
<gene>
    <name evidence="5" type="ORF">NBM05_11220</name>
</gene>
<keyword evidence="6" id="KW-1185">Reference proteome</keyword>
<dbReference type="GO" id="GO:0043565">
    <property type="term" value="F:sequence-specific DNA binding"/>
    <property type="evidence" value="ECO:0007669"/>
    <property type="project" value="InterPro"/>
</dbReference>
<dbReference type="PROSITE" id="PS50949">
    <property type="entry name" value="HTH_GNTR"/>
    <property type="match status" value="1"/>
</dbReference>
<keyword evidence="3" id="KW-0804">Transcription</keyword>
<dbReference type="InterPro" id="IPR000485">
    <property type="entry name" value="AsnC-type_HTH_dom"/>
</dbReference>
<name>A0A9X2HE16_9MICC</name>
<accession>A0A9X2HE16</accession>
<proteinExistence type="predicted"/>
<dbReference type="Proteomes" id="UP001139502">
    <property type="component" value="Unassembled WGS sequence"/>
</dbReference>
<evidence type="ECO:0000256" key="1">
    <source>
        <dbReference type="ARBA" id="ARBA00023015"/>
    </source>
</evidence>
<dbReference type="SMART" id="SM00345">
    <property type="entry name" value="HTH_GNTR"/>
    <property type="match status" value="1"/>
</dbReference>
<dbReference type="Gene3D" id="1.10.10.10">
    <property type="entry name" value="Winged helix-like DNA-binding domain superfamily/Winged helix DNA-binding domain"/>
    <property type="match status" value="1"/>
</dbReference>
<feature type="domain" description="HTH gntR-type" evidence="4">
    <location>
        <begin position="10"/>
        <end position="77"/>
    </location>
</feature>
<dbReference type="SMART" id="SM00895">
    <property type="entry name" value="FCD"/>
    <property type="match status" value="1"/>
</dbReference>
<dbReference type="PRINTS" id="PR00033">
    <property type="entry name" value="HTHASNC"/>
</dbReference>
<dbReference type="PANTHER" id="PTHR43537:SF5">
    <property type="entry name" value="UXU OPERON TRANSCRIPTIONAL REGULATOR"/>
    <property type="match status" value="1"/>
</dbReference>
<dbReference type="Pfam" id="PF00392">
    <property type="entry name" value="GntR"/>
    <property type="match status" value="1"/>
</dbReference>
<dbReference type="EMBL" id="JANAFB010000029">
    <property type="protein sequence ID" value="MCP3426555.1"/>
    <property type="molecule type" value="Genomic_DNA"/>
</dbReference>
<keyword evidence="1" id="KW-0805">Transcription regulation</keyword>
<dbReference type="SUPFAM" id="SSF48008">
    <property type="entry name" value="GntR ligand-binding domain-like"/>
    <property type="match status" value="1"/>
</dbReference>
<evidence type="ECO:0000256" key="3">
    <source>
        <dbReference type="ARBA" id="ARBA00023163"/>
    </source>
</evidence>
<dbReference type="InterPro" id="IPR036390">
    <property type="entry name" value="WH_DNA-bd_sf"/>
</dbReference>
<dbReference type="InterPro" id="IPR008920">
    <property type="entry name" value="TF_FadR/GntR_C"/>
</dbReference>
<dbReference type="SUPFAM" id="SSF46785">
    <property type="entry name" value="Winged helix' DNA-binding domain"/>
    <property type="match status" value="1"/>
</dbReference>
<protein>
    <submittedName>
        <fullName evidence="5">GntR family transcriptional regulator</fullName>
    </submittedName>
</protein>
<reference evidence="5" key="1">
    <citation type="submission" date="2022-06" db="EMBL/GenBank/DDBJ databases">
        <title>Rothia sp. isolated from sandalwood seedling.</title>
        <authorList>
            <person name="Tuikhar N."/>
            <person name="Kirdat K."/>
            <person name="Thorat V."/>
            <person name="Swetha P."/>
            <person name="Padma S."/>
            <person name="Sundararaj R."/>
            <person name="Yadav A."/>
        </authorList>
    </citation>
    <scope>NUCLEOTIDE SEQUENCE</scope>
    <source>
        <strain evidence="5">AR01</strain>
    </source>
</reference>
<evidence type="ECO:0000256" key="2">
    <source>
        <dbReference type="ARBA" id="ARBA00023125"/>
    </source>
</evidence>
<comment type="caution">
    <text evidence="5">The sequence shown here is derived from an EMBL/GenBank/DDBJ whole genome shotgun (WGS) entry which is preliminary data.</text>
</comment>
<dbReference type="CDD" id="cd07377">
    <property type="entry name" value="WHTH_GntR"/>
    <property type="match status" value="1"/>
</dbReference>
<dbReference type="PANTHER" id="PTHR43537">
    <property type="entry name" value="TRANSCRIPTIONAL REGULATOR, GNTR FAMILY"/>
    <property type="match status" value="1"/>
</dbReference>
<sequence length="232" mass="25584">MVLSKLETGARVGDQAFEAVHAAIVSGEYAAGRRLQIRDLAAELGISVMPVREAIKRLEEAGLVETKPYRGAVVKDFTPEELLHVYEVRRLLEVGAAERGAFRVTADDVERLAQLDRAVREALERRSVIDYLDRDEEILSVVYAATGNPVLVDSIRSLWGRCRHFKIVGVREELDRGEPSSLLAYHERFLEAVTSGDARAAAGVVTDSLDAATDRIRRALPEAAVPEAPRAR</sequence>
<dbReference type="AlphaFoldDB" id="A0A9X2HE16"/>
<keyword evidence="2" id="KW-0238">DNA-binding</keyword>
<dbReference type="RefSeq" id="WP_254167371.1">
    <property type="nucleotide sequence ID" value="NZ_JANAFB010000029.1"/>
</dbReference>
<evidence type="ECO:0000313" key="6">
    <source>
        <dbReference type="Proteomes" id="UP001139502"/>
    </source>
</evidence>
<dbReference type="GO" id="GO:0003700">
    <property type="term" value="F:DNA-binding transcription factor activity"/>
    <property type="evidence" value="ECO:0007669"/>
    <property type="project" value="InterPro"/>
</dbReference>